<organism evidence="1 2">
    <name type="scientific">Rattus norvegicus</name>
    <name type="common">Rat</name>
    <dbReference type="NCBI Taxonomy" id="10116"/>
    <lineage>
        <taxon>Eukaryota</taxon>
        <taxon>Metazoa</taxon>
        <taxon>Chordata</taxon>
        <taxon>Craniata</taxon>
        <taxon>Vertebrata</taxon>
        <taxon>Euteleostomi</taxon>
        <taxon>Mammalia</taxon>
        <taxon>Eutheria</taxon>
        <taxon>Euarchontoglires</taxon>
        <taxon>Glires</taxon>
        <taxon>Rodentia</taxon>
        <taxon>Myomorpha</taxon>
        <taxon>Muroidea</taxon>
        <taxon>Muridae</taxon>
        <taxon>Murinae</taxon>
        <taxon>Rattus</taxon>
    </lineage>
</organism>
<evidence type="ECO:0000313" key="1">
    <source>
        <dbReference type="EMBL" id="EDM10483.1"/>
    </source>
</evidence>
<dbReference type="Proteomes" id="UP000234681">
    <property type="component" value="Chromosome 5"/>
</dbReference>
<proteinExistence type="predicted"/>
<dbReference type="EMBL" id="CH473978">
    <property type="protein sequence ID" value="EDM10483.1"/>
    <property type="molecule type" value="Genomic_DNA"/>
</dbReference>
<name>A6J824_RAT</name>
<reference evidence="1 2" key="1">
    <citation type="submission" date="2005-09" db="EMBL/GenBank/DDBJ databases">
        <authorList>
            <person name="Mural R.J."/>
            <person name="Li P.W."/>
            <person name="Adams M.D."/>
            <person name="Amanatides P.G."/>
            <person name="Baden-Tillson H."/>
            <person name="Barnstead M."/>
            <person name="Chin S.H."/>
            <person name="Dew I."/>
            <person name="Evans C.A."/>
            <person name="Ferriera S."/>
            <person name="Flanigan M."/>
            <person name="Fosler C."/>
            <person name="Glodek A."/>
            <person name="Gu Z."/>
            <person name="Holt R.A."/>
            <person name="Jennings D."/>
            <person name="Kraft C.L."/>
            <person name="Lu F."/>
            <person name="Nguyen T."/>
            <person name="Nusskern D.R."/>
            <person name="Pfannkoch C.M."/>
            <person name="Sitter C."/>
            <person name="Sutton G.G."/>
            <person name="Venter J.C."/>
            <person name="Wang Z."/>
            <person name="Woodage T."/>
            <person name="Zheng X.H."/>
            <person name="Zhong F."/>
        </authorList>
    </citation>
    <scope>NUCLEOTIDE SEQUENCE [LARGE SCALE GENOMIC DNA]</scope>
    <source>
        <strain>BN</strain>
        <strain evidence="2">Sprague-Dawley</strain>
    </source>
</reference>
<protein>
    <submittedName>
        <fullName evidence="1">RCG55274</fullName>
    </submittedName>
</protein>
<evidence type="ECO:0000313" key="2">
    <source>
        <dbReference type="Proteomes" id="UP000234681"/>
    </source>
</evidence>
<sequence>MKNVILTMRYLPILEQELSLQLLFSIGIIRDS</sequence>
<gene>
    <name evidence="1" type="ORF">rCG_55274</name>
</gene>
<accession>A6J824</accession>
<dbReference type="AlphaFoldDB" id="A6J824"/>